<dbReference type="GO" id="GO:0031080">
    <property type="term" value="C:nuclear pore outer ring"/>
    <property type="evidence" value="ECO:0007669"/>
    <property type="project" value="InterPro"/>
</dbReference>
<dbReference type="InterPro" id="IPR037626">
    <property type="entry name" value="NUP37"/>
</dbReference>
<reference evidence="1" key="1">
    <citation type="submission" date="2014-02" db="EMBL/GenBank/DDBJ databases">
        <authorList>
            <person name="Genoscope - CEA"/>
        </authorList>
    </citation>
    <scope>NUCLEOTIDE SEQUENCE</scope>
    <source>
        <strain evidence="1">LS3</strain>
    </source>
</reference>
<organism evidence="1">
    <name type="scientific">Blastobotrys adeninivorans</name>
    <name type="common">Yeast</name>
    <name type="synonym">Arxula adeninivorans</name>
    <dbReference type="NCBI Taxonomy" id="409370"/>
    <lineage>
        <taxon>Eukaryota</taxon>
        <taxon>Fungi</taxon>
        <taxon>Dikarya</taxon>
        <taxon>Ascomycota</taxon>
        <taxon>Saccharomycotina</taxon>
        <taxon>Dipodascomycetes</taxon>
        <taxon>Dipodascales</taxon>
        <taxon>Trichomonascaceae</taxon>
        <taxon>Blastobotrys</taxon>
    </lineage>
</organism>
<dbReference type="PANTHER" id="PTHR22806">
    <property type="entry name" value="NUCLEOPORIN NUP37 P37 -RELATED"/>
    <property type="match status" value="1"/>
</dbReference>
<dbReference type="SMART" id="SM00320">
    <property type="entry name" value="WD40"/>
    <property type="match status" value="3"/>
</dbReference>
<gene>
    <name evidence="1" type="ORF">GNLVRS02_ARAD1D11594g</name>
</gene>
<sequence length="344" mass="37464">MAEVAKYVPSVSLGASQSPDEDPLVVKFQPIDEGKVLALDWSSDGQSLAYGHSLGVCILTRQPPSSGVHESGFQAHWQCTKSYQYLGSPAELVRFEGVFVVAAHPDYTMSLVDATSGELTRLVGSNGHRAAISDIDLTSNGLVASVGLDRNLVVWEDGSAFRFRLDGPGQKVRFWDDNNSDRVVVVDGTNRIRILDWRRGCWLLTIYTGQDCGPIQEIGIYNNDVLAIGDGWWKRYNLSSLSGGCGYTRPFDSGTLGATSHSKGMYKFSRNQHIAYASGSGAVIYDLVSFSEHGSQVEYSIPTPRSLALRPRGDVLAVGSGNGITLVRNRYLGYETDDQVVIVD</sequence>
<dbReference type="SUPFAM" id="SSF50978">
    <property type="entry name" value="WD40 repeat-like"/>
    <property type="match status" value="1"/>
</dbReference>
<accession>A0A060T901</accession>
<dbReference type="PANTHER" id="PTHR22806:SF0">
    <property type="entry name" value="NUCLEOPORIN NUP37"/>
    <property type="match status" value="1"/>
</dbReference>
<dbReference type="AlphaFoldDB" id="A0A060T901"/>
<name>A0A060T901_BLAAD</name>
<dbReference type="InterPro" id="IPR036322">
    <property type="entry name" value="WD40_repeat_dom_sf"/>
</dbReference>
<evidence type="ECO:0000313" key="1">
    <source>
        <dbReference type="EMBL" id="CDP37443.1"/>
    </source>
</evidence>
<proteinExistence type="predicted"/>
<protein>
    <submittedName>
        <fullName evidence="1">ARAD1D11594p</fullName>
    </submittedName>
</protein>
<dbReference type="InterPro" id="IPR015943">
    <property type="entry name" value="WD40/YVTN_repeat-like_dom_sf"/>
</dbReference>
<dbReference type="InterPro" id="IPR001680">
    <property type="entry name" value="WD40_rpt"/>
</dbReference>
<reference evidence="1" key="2">
    <citation type="submission" date="2014-06" db="EMBL/GenBank/DDBJ databases">
        <title>The complete genome of Blastobotrys (Arxula) adeninivorans LS3 - a yeast of biotechnological interest.</title>
        <authorList>
            <person name="Kunze G."/>
            <person name="Gaillardin C."/>
            <person name="Czernicka M."/>
            <person name="Durrens P."/>
            <person name="Martin T."/>
            <person name="Boer E."/>
            <person name="Gabaldon T."/>
            <person name="Cruz J."/>
            <person name="Talla E."/>
            <person name="Marck C."/>
            <person name="Goffeau A."/>
            <person name="Barbe V."/>
            <person name="Baret P."/>
            <person name="Baronian K."/>
            <person name="Beier S."/>
            <person name="Bleykasten C."/>
            <person name="Bode R."/>
            <person name="Casaregola S."/>
            <person name="Despons L."/>
            <person name="Fairhead C."/>
            <person name="Giersberg M."/>
            <person name="Gierski P."/>
            <person name="Hahnel U."/>
            <person name="Hartmann A."/>
            <person name="Jankowska D."/>
            <person name="Jubin C."/>
            <person name="Jung P."/>
            <person name="Lafontaine I."/>
            <person name="Leh-Louis V."/>
            <person name="Lemaire M."/>
            <person name="Marcet-Houben M."/>
            <person name="Mascher M."/>
            <person name="Morel G."/>
            <person name="Richard G.-F."/>
            <person name="Riechen J."/>
            <person name="Sacerdot C."/>
            <person name="Sarkar A."/>
            <person name="Savel G."/>
            <person name="Schacherer J."/>
            <person name="Sherman D."/>
            <person name="Straub M.-L."/>
            <person name="Stein N."/>
            <person name="Thierry A."/>
            <person name="Trautwein-Schult A."/>
            <person name="Westhof E."/>
            <person name="Worch S."/>
            <person name="Dujon B."/>
            <person name="Souciet J.-L."/>
            <person name="Wincker P."/>
            <person name="Scholz U."/>
            <person name="Neuveglise N."/>
        </authorList>
    </citation>
    <scope>NUCLEOTIDE SEQUENCE</scope>
    <source>
        <strain evidence="1">LS3</strain>
    </source>
</reference>
<dbReference type="EMBL" id="HG937694">
    <property type="protein sequence ID" value="CDP37443.1"/>
    <property type="molecule type" value="Genomic_DNA"/>
</dbReference>
<dbReference type="Gene3D" id="2.130.10.10">
    <property type="entry name" value="YVTN repeat-like/Quinoprotein amine dehydrogenase"/>
    <property type="match status" value="1"/>
</dbReference>